<protein>
    <submittedName>
        <fullName evidence="3">Uncharacterized protein</fullName>
    </submittedName>
</protein>
<evidence type="ECO:0000256" key="1">
    <source>
        <dbReference type="SAM" id="MobiDB-lite"/>
    </source>
</evidence>
<keyword evidence="4" id="KW-1185">Reference proteome</keyword>
<reference evidence="3 4" key="2">
    <citation type="submission" date="2020-02" db="EMBL/GenBank/DDBJ databases">
        <title>Erythrobacter dongmakensis sp. nov., isolated from a tidal mudflat.</title>
        <authorList>
            <person name="Kim I.S."/>
        </authorList>
    </citation>
    <scope>NUCLEOTIDE SEQUENCE [LARGE SCALE GENOMIC DNA]</scope>
    <source>
        <strain evidence="3 4">GH3-10</strain>
    </source>
</reference>
<accession>A0A844XDY2</accession>
<dbReference type="AlphaFoldDB" id="A0A844XDY2"/>
<keyword evidence="2" id="KW-0812">Transmembrane</keyword>
<comment type="caution">
    <text evidence="3">The sequence shown here is derived from an EMBL/GenBank/DDBJ whole genome shotgun (WGS) entry which is preliminary data.</text>
</comment>
<dbReference type="RefSeq" id="WP_160485476.1">
    <property type="nucleotide sequence ID" value="NZ_WUBR01000002.1"/>
</dbReference>
<feature type="compositionally biased region" description="Basic and acidic residues" evidence="1">
    <location>
        <begin position="183"/>
        <end position="192"/>
    </location>
</feature>
<organism evidence="3 4">
    <name type="scientific">Aurantiacibacter rhizosphaerae</name>
    <dbReference type="NCBI Taxonomy" id="2691582"/>
    <lineage>
        <taxon>Bacteria</taxon>
        <taxon>Pseudomonadati</taxon>
        <taxon>Pseudomonadota</taxon>
        <taxon>Alphaproteobacteria</taxon>
        <taxon>Sphingomonadales</taxon>
        <taxon>Erythrobacteraceae</taxon>
        <taxon>Aurantiacibacter</taxon>
    </lineage>
</organism>
<keyword evidence="2" id="KW-1133">Transmembrane helix</keyword>
<proteinExistence type="predicted"/>
<sequence>MLQLLGEIGDIVSRGLSLAMGLGVFLAIMTMMVRTRLVPWRWFARFTPRYGLPPEIASEAMGVVFVSNVPSHDMLNLRFGRYFAQRIGVHREGLSIRPRRPNFYFQSPILLPWDGLHIQPSAAFIGKADIAISHERMDDAYLIVAARHIEFAIRHGAPLTMPDKDAMKRASRKLAPPDGPTARGEREPGIFR</sequence>
<dbReference type="Proteomes" id="UP000461409">
    <property type="component" value="Unassembled WGS sequence"/>
</dbReference>
<keyword evidence="2" id="KW-0472">Membrane</keyword>
<reference evidence="3 4" key="1">
    <citation type="submission" date="2019-12" db="EMBL/GenBank/DDBJ databases">
        <authorList>
            <person name="Lee S.D."/>
        </authorList>
    </citation>
    <scope>NUCLEOTIDE SEQUENCE [LARGE SCALE GENOMIC DNA]</scope>
    <source>
        <strain evidence="3 4">GH3-10</strain>
    </source>
</reference>
<feature type="region of interest" description="Disordered" evidence="1">
    <location>
        <begin position="167"/>
        <end position="192"/>
    </location>
</feature>
<gene>
    <name evidence="3" type="ORF">GRF63_07780</name>
</gene>
<feature type="transmembrane region" description="Helical" evidence="2">
    <location>
        <begin position="12"/>
        <end position="33"/>
    </location>
</feature>
<evidence type="ECO:0000313" key="4">
    <source>
        <dbReference type="Proteomes" id="UP000461409"/>
    </source>
</evidence>
<evidence type="ECO:0000256" key="2">
    <source>
        <dbReference type="SAM" id="Phobius"/>
    </source>
</evidence>
<name>A0A844XDY2_9SPHN</name>
<evidence type="ECO:0000313" key="3">
    <source>
        <dbReference type="EMBL" id="MWV27804.1"/>
    </source>
</evidence>
<dbReference type="EMBL" id="WUBR01000002">
    <property type="protein sequence ID" value="MWV27804.1"/>
    <property type="molecule type" value="Genomic_DNA"/>
</dbReference>